<dbReference type="Proteomes" id="UP001055091">
    <property type="component" value="Unassembled WGS sequence"/>
</dbReference>
<dbReference type="GeneID" id="93150519"/>
<proteinExistence type="predicted"/>
<sequence length="357" mass="38740">MNKVMRGTLAAAGICIVAGLGLSLAGFVMGGEPGFWIGRSGLYTNREVRTKNAGKLVELEKTEIDPFTSMDVRADYGSITVKPSGDDSCYLEYSLYIRDKDPVYTVKNGILTFTCVPDANSSETWGSAGFFVVNTADVHESGSLTIYVPENTPMNTVKLYTSNSDVVYAGPDAGTLDLTSKYGSIRLNGVKAESAFLNASDGVIRCSDGTFTSLDIINKYGDTSLERINSDRLDIEASDSRITMMDLVSKNISVVNNYGSIKSSAVAADSLSVEQSDGICDIKMADIKNGTFINKYGDIKLELAGTETEYNYDLTMKYGNIRLNDRSLEGEDLREYNGAEKNIIMTANDGSMRITTK</sequence>
<dbReference type="EMBL" id="BQNJ01000002">
    <property type="protein sequence ID" value="GKH04241.1"/>
    <property type="molecule type" value="Genomic_DNA"/>
</dbReference>
<protein>
    <recommendedName>
        <fullName evidence="1">DUF4097 domain-containing protein</fullName>
    </recommendedName>
</protein>
<feature type="domain" description="DUF4097" evidence="1">
    <location>
        <begin position="68"/>
        <end position="242"/>
    </location>
</feature>
<dbReference type="InterPro" id="IPR025164">
    <property type="entry name" value="Toastrack_DUF4097"/>
</dbReference>
<reference evidence="2" key="1">
    <citation type="submission" date="2022-01" db="EMBL/GenBank/DDBJ databases">
        <title>Novel bile acid biosynthetic pathways are enriched in the microbiome of centenarians.</title>
        <authorList>
            <person name="Sato Y."/>
            <person name="Atarashi K."/>
            <person name="Plichta R.D."/>
            <person name="Arai Y."/>
            <person name="Sasajima S."/>
            <person name="Kearney M.S."/>
            <person name="Suda W."/>
            <person name="Takeshita K."/>
            <person name="Sasaki T."/>
            <person name="Okamoto S."/>
            <person name="Skelly N.A."/>
            <person name="Okamura Y."/>
            <person name="Vlamakis H."/>
            <person name="Li Y."/>
            <person name="Tanoue T."/>
            <person name="Takei H."/>
            <person name="Nittono H."/>
            <person name="Narushima S."/>
            <person name="Irie J."/>
            <person name="Itoh H."/>
            <person name="Moriya K."/>
            <person name="Sugiura Y."/>
            <person name="Suematsu M."/>
            <person name="Moritoki N."/>
            <person name="Shibata S."/>
            <person name="Littman R.D."/>
            <person name="Fischbach A.M."/>
            <person name="Uwamino Y."/>
            <person name="Inoue T."/>
            <person name="Honda A."/>
            <person name="Hattori M."/>
            <person name="Murai T."/>
            <person name="Xavier J.R."/>
            <person name="Hirose N."/>
            <person name="Honda K."/>
        </authorList>
    </citation>
    <scope>NUCLEOTIDE SEQUENCE</scope>
    <source>
        <strain evidence="2">CE91-St55</strain>
    </source>
</reference>
<evidence type="ECO:0000313" key="2">
    <source>
        <dbReference type="EMBL" id="GKH04241.1"/>
    </source>
</evidence>
<dbReference type="Pfam" id="PF13349">
    <property type="entry name" value="DUF4097"/>
    <property type="match status" value="1"/>
</dbReference>
<dbReference type="AlphaFoldDB" id="A0A413LVW0"/>
<gene>
    <name evidence="2" type="ORF">CE91St55_62220</name>
</gene>
<organism evidence="2 3">
    <name type="scientific">Hungatella hathewayi</name>
    <dbReference type="NCBI Taxonomy" id="154046"/>
    <lineage>
        <taxon>Bacteria</taxon>
        <taxon>Bacillati</taxon>
        <taxon>Bacillota</taxon>
        <taxon>Clostridia</taxon>
        <taxon>Lachnospirales</taxon>
        <taxon>Lachnospiraceae</taxon>
        <taxon>Hungatella</taxon>
    </lineage>
</organism>
<name>A0A413LVW0_9FIRM</name>
<comment type="caution">
    <text evidence="2">The sequence shown here is derived from an EMBL/GenBank/DDBJ whole genome shotgun (WGS) entry which is preliminary data.</text>
</comment>
<evidence type="ECO:0000313" key="3">
    <source>
        <dbReference type="Proteomes" id="UP001055091"/>
    </source>
</evidence>
<evidence type="ECO:0000259" key="1">
    <source>
        <dbReference type="Pfam" id="PF13349"/>
    </source>
</evidence>
<accession>A0A413LVW0</accession>
<dbReference type="RefSeq" id="WP_118040323.1">
    <property type="nucleotide sequence ID" value="NZ_BQNJ01000002.1"/>
</dbReference>